<proteinExistence type="predicted"/>
<evidence type="ECO:0000313" key="4">
    <source>
        <dbReference type="Proteomes" id="UP000568106"/>
    </source>
</evidence>
<feature type="signal peptide" evidence="2">
    <location>
        <begin position="1"/>
        <end position="26"/>
    </location>
</feature>
<dbReference type="AlphaFoldDB" id="A0A7W8IND6"/>
<evidence type="ECO:0000313" key="3">
    <source>
        <dbReference type="EMBL" id="MBB5319343.1"/>
    </source>
</evidence>
<feature type="chain" id="PRO_5030545782" description="DUF5666 domain-containing protein" evidence="2">
    <location>
        <begin position="27"/>
        <end position="219"/>
    </location>
</feature>
<dbReference type="EMBL" id="JACHDY010000007">
    <property type="protein sequence ID" value="MBB5319343.1"/>
    <property type="molecule type" value="Genomic_DNA"/>
</dbReference>
<organism evidence="3 4">
    <name type="scientific">Tunturiibacter empetritectus</name>
    <dbReference type="NCBI Taxonomy" id="3069691"/>
    <lineage>
        <taxon>Bacteria</taxon>
        <taxon>Pseudomonadati</taxon>
        <taxon>Acidobacteriota</taxon>
        <taxon>Terriglobia</taxon>
        <taxon>Terriglobales</taxon>
        <taxon>Acidobacteriaceae</taxon>
        <taxon>Tunturiibacter</taxon>
    </lineage>
</organism>
<name>A0A7W8IND6_9BACT</name>
<feature type="region of interest" description="Disordered" evidence="1">
    <location>
        <begin position="118"/>
        <end position="152"/>
    </location>
</feature>
<feature type="compositionally biased region" description="Polar residues" evidence="1">
    <location>
        <begin position="142"/>
        <end position="152"/>
    </location>
</feature>
<evidence type="ECO:0000256" key="1">
    <source>
        <dbReference type="SAM" id="MobiDB-lite"/>
    </source>
</evidence>
<dbReference type="Proteomes" id="UP000568106">
    <property type="component" value="Unassembled WGS sequence"/>
</dbReference>
<evidence type="ECO:0008006" key="5">
    <source>
        <dbReference type="Google" id="ProtNLM"/>
    </source>
</evidence>
<accession>A0A7W8IND6</accession>
<protein>
    <recommendedName>
        <fullName evidence="5">DUF5666 domain-containing protein</fullName>
    </recommendedName>
</protein>
<sequence>MNQHSLRRLVYATLLATLATPLTVQAQAKAAPPIDGIIGKLQAFDGKTLDVATSSGVVHVVVKGHLTTYKQVSSDLSHVAAAPYIGVASAEQDGKQVAKQIFIFPMELRGAAEGSVLTDPPGASSHSRMTNGSVSRPAGSHSRMTNGTVQNSNGTTLVVNYQDGSQTISVPPGVPVTEVVPQQVTFTPGDAVYATTKKLPDGTLVTDKIFQFVPAAASH</sequence>
<keyword evidence="4" id="KW-1185">Reference proteome</keyword>
<feature type="compositionally biased region" description="Polar residues" evidence="1">
    <location>
        <begin position="124"/>
        <end position="134"/>
    </location>
</feature>
<reference evidence="3" key="1">
    <citation type="submission" date="2020-08" db="EMBL/GenBank/DDBJ databases">
        <title>Genomic Encyclopedia of Type Strains, Phase IV (KMG-V): Genome sequencing to study the core and pangenomes of soil and plant-associated prokaryotes.</title>
        <authorList>
            <person name="Whitman W."/>
        </authorList>
    </citation>
    <scope>NUCLEOTIDE SEQUENCE [LARGE SCALE GENOMIC DNA]</scope>
    <source>
        <strain evidence="3">M8UP27</strain>
    </source>
</reference>
<gene>
    <name evidence="3" type="ORF">HDF09_004049</name>
</gene>
<comment type="caution">
    <text evidence="3">The sequence shown here is derived from an EMBL/GenBank/DDBJ whole genome shotgun (WGS) entry which is preliminary data.</text>
</comment>
<evidence type="ECO:0000256" key="2">
    <source>
        <dbReference type="SAM" id="SignalP"/>
    </source>
</evidence>
<keyword evidence="2" id="KW-0732">Signal</keyword>